<dbReference type="Gene3D" id="3.40.50.150">
    <property type="entry name" value="Vaccinia Virus protein VP39"/>
    <property type="match status" value="1"/>
</dbReference>
<dbReference type="InterPro" id="IPR029063">
    <property type="entry name" value="SAM-dependent_MTases_sf"/>
</dbReference>
<dbReference type="SUPFAM" id="SSF53335">
    <property type="entry name" value="S-adenosyl-L-methionine-dependent methyltransferases"/>
    <property type="match status" value="1"/>
</dbReference>
<organism evidence="5">
    <name type="scientific">Candidatus Enterococcus dunnyi</name>
    <dbReference type="NCBI Taxonomy" id="1834192"/>
    <lineage>
        <taxon>Bacteria</taxon>
        <taxon>Bacillati</taxon>
        <taxon>Bacillota</taxon>
        <taxon>Bacilli</taxon>
        <taxon>Lactobacillales</taxon>
        <taxon>Enterococcaceae</taxon>
        <taxon>Enterococcus</taxon>
    </lineage>
</organism>
<dbReference type="InterPro" id="IPR041698">
    <property type="entry name" value="Methyltransf_25"/>
</dbReference>
<protein>
    <recommendedName>
        <fullName evidence="4">Methyltransferase domain-containing protein</fullName>
    </recommendedName>
</protein>
<dbReference type="EMBL" id="CP147246">
    <property type="protein sequence ID" value="WYJ93614.1"/>
    <property type="molecule type" value="Genomic_DNA"/>
</dbReference>
<keyword evidence="7" id="KW-1185">Reference proteome</keyword>
<keyword evidence="1" id="KW-0489">Methyltransferase</keyword>
<feature type="domain" description="Methyltransferase" evidence="4">
    <location>
        <begin position="71"/>
        <end position="165"/>
    </location>
</feature>
<dbReference type="EMBL" id="NIBQ01000002">
    <property type="protein sequence ID" value="OUZ33254.1"/>
    <property type="molecule type" value="Genomic_DNA"/>
</dbReference>
<dbReference type="Proteomes" id="UP000196151">
    <property type="component" value="Chromosome"/>
</dbReference>
<dbReference type="GO" id="GO:0032259">
    <property type="term" value="P:methylation"/>
    <property type="evidence" value="ECO:0007669"/>
    <property type="project" value="UniProtKB-KW"/>
</dbReference>
<dbReference type="PANTHER" id="PTHR43464:SF19">
    <property type="entry name" value="UBIQUINONE BIOSYNTHESIS O-METHYLTRANSFERASE, MITOCHONDRIAL"/>
    <property type="match status" value="1"/>
</dbReference>
<evidence type="ECO:0000256" key="3">
    <source>
        <dbReference type="ARBA" id="ARBA00022691"/>
    </source>
</evidence>
<evidence type="ECO:0000313" key="5">
    <source>
        <dbReference type="EMBL" id="OUZ33254.1"/>
    </source>
</evidence>
<reference evidence="5" key="1">
    <citation type="submission" date="2017-05" db="EMBL/GenBank/DDBJ databases">
        <title>The Genome Sequence of Enterococcus sp. 9D6_DIV0238.</title>
        <authorList>
            <consortium name="The Broad Institute Genomics Platform"/>
            <consortium name="The Broad Institute Genomic Center for Infectious Diseases"/>
            <person name="Earl A."/>
            <person name="Manson A."/>
            <person name="Schwartman J."/>
            <person name="Gilmore M."/>
            <person name="Abouelleil A."/>
            <person name="Cao P."/>
            <person name="Chapman S."/>
            <person name="Cusick C."/>
            <person name="Shea T."/>
            <person name="Young S."/>
            <person name="Neafsey D."/>
            <person name="Nusbaum C."/>
            <person name="Birren B."/>
        </authorList>
    </citation>
    <scope>NUCLEOTIDE SEQUENCE [LARGE SCALE GENOMIC DNA]</scope>
    <source>
        <strain evidence="5">9D6_DIV0238</strain>
    </source>
</reference>
<keyword evidence="3" id="KW-0949">S-adenosyl-L-methionine</keyword>
<evidence type="ECO:0000256" key="1">
    <source>
        <dbReference type="ARBA" id="ARBA00022603"/>
    </source>
</evidence>
<evidence type="ECO:0000313" key="6">
    <source>
        <dbReference type="EMBL" id="WYJ93614.1"/>
    </source>
</evidence>
<proteinExistence type="predicted"/>
<reference evidence="6" key="2">
    <citation type="submission" date="2017-05" db="EMBL/GenBank/DDBJ databases">
        <authorList>
            <consortium name="The Broad Institute Genomics Platform"/>
            <consortium name="The Broad Institute Genomic Center for Infectious Diseases"/>
            <person name="Earl A."/>
            <person name="Manson A."/>
            <person name="Schwartman J."/>
            <person name="Gilmore M."/>
            <person name="Abouelleil A."/>
            <person name="Cao P."/>
            <person name="Chapman S."/>
            <person name="Cusick C."/>
            <person name="Shea T."/>
            <person name="Young S."/>
            <person name="Neafsey D."/>
            <person name="Nusbaum C."/>
            <person name="Birren B."/>
        </authorList>
    </citation>
    <scope>NUCLEOTIDE SEQUENCE</scope>
    <source>
        <strain evidence="6">9D6_DIV0238</strain>
    </source>
</reference>
<keyword evidence="2" id="KW-0808">Transferase</keyword>
<dbReference type="GO" id="GO:0008168">
    <property type="term" value="F:methyltransferase activity"/>
    <property type="evidence" value="ECO:0007669"/>
    <property type="project" value="UniProtKB-KW"/>
</dbReference>
<dbReference type="PANTHER" id="PTHR43464">
    <property type="entry name" value="METHYLTRANSFERASE"/>
    <property type="match status" value="1"/>
</dbReference>
<dbReference type="Pfam" id="PF13649">
    <property type="entry name" value="Methyltransf_25"/>
    <property type="match status" value="1"/>
</dbReference>
<evidence type="ECO:0000313" key="7">
    <source>
        <dbReference type="Proteomes" id="UP000196151"/>
    </source>
</evidence>
<accession>A0A200J7U7</accession>
<sequence>MPVKQIIHYFNEPKQYEKSEREFWLDPYISKQLLKAHLDQTNDGASRKLSVIDRSVDWLNEVVPTVDFKKVIDLGCGPGLYAERLAKKGYEVTAIDFSKNSIDYARSVANEQDLAIDYRCESYLSWKEQDQYDLALLIYCDYGALSSEDRKLLLKNIHASLKKGGKLVLDVFSLQKLTDFQSENSWKLYESDSFWSTGKHAVISRNKRYDHGITLEQTILLKEDDTVENFNIWHQYFDLHKIISELEGASFEITAYYADVCGNEYTEQSETICVIVEKKG</sequence>
<evidence type="ECO:0000256" key="2">
    <source>
        <dbReference type="ARBA" id="ARBA00022679"/>
    </source>
</evidence>
<evidence type="ECO:0000259" key="4">
    <source>
        <dbReference type="Pfam" id="PF13649"/>
    </source>
</evidence>
<dbReference type="CDD" id="cd02440">
    <property type="entry name" value="AdoMet_MTases"/>
    <property type="match status" value="1"/>
</dbReference>
<dbReference type="AlphaFoldDB" id="A0A200J7U7"/>
<reference evidence="6" key="3">
    <citation type="submission" date="2024-03" db="EMBL/GenBank/DDBJ databases">
        <title>The Genome Sequence of Enterococcus sp. DIV0238c.</title>
        <authorList>
            <consortium name="The Broad Institute Genomics Platform"/>
            <consortium name="The Broad Institute Microbial Omics Core"/>
            <consortium name="The Broad Institute Genomic Center for Infectious Diseases"/>
            <person name="Earl A."/>
            <person name="Manson A."/>
            <person name="Gilmore M."/>
            <person name="Schwartman J."/>
            <person name="Shea T."/>
            <person name="Abouelleil A."/>
            <person name="Cao P."/>
            <person name="Chapman S."/>
            <person name="Cusick C."/>
            <person name="Young S."/>
            <person name="Neafsey D."/>
            <person name="Nusbaum C."/>
            <person name="Birren B."/>
        </authorList>
    </citation>
    <scope>NUCLEOTIDE SEQUENCE</scope>
    <source>
        <strain evidence="6">9D6_DIV0238</strain>
    </source>
</reference>
<dbReference type="RefSeq" id="WP_087641057.1">
    <property type="nucleotide sequence ID" value="NZ_CP147246.1"/>
</dbReference>
<dbReference type="OrthoDB" id="9791837at2"/>
<name>A0A200J7U7_9ENTE</name>
<gene>
    <name evidence="6" type="ORF">A5889_001115</name>
    <name evidence="5" type="ORF">A5889_001964</name>
</gene>